<evidence type="ECO:0000256" key="1">
    <source>
        <dbReference type="SAM" id="MobiDB-lite"/>
    </source>
</evidence>
<dbReference type="Proteomes" id="UP000291116">
    <property type="component" value="Unassembled WGS sequence"/>
</dbReference>
<proteinExistence type="predicted"/>
<gene>
    <name evidence="2" type="ORF">PSNMU_V1.4_AUG-EV-PASAV3_0096040</name>
</gene>
<keyword evidence="3" id="KW-1185">Reference proteome</keyword>
<evidence type="ECO:0000313" key="3">
    <source>
        <dbReference type="Proteomes" id="UP000291116"/>
    </source>
</evidence>
<dbReference type="AlphaFoldDB" id="A0A448ZKR8"/>
<protein>
    <submittedName>
        <fullName evidence="2">Uncharacterized protein</fullName>
    </submittedName>
</protein>
<dbReference type="EMBL" id="CAACVS010000459">
    <property type="protein sequence ID" value="VEU42623.1"/>
    <property type="molecule type" value="Genomic_DNA"/>
</dbReference>
<reference evidence="2 3" key="1">
    <citation type="submission" date="2019-01" db="EMBL/GenBank/DDBJ databases">
        <authorList>
            <person name="Ferrante I. M."/>
        </authorList>
    </citation>
    <scope>NUCLEOTIDE SEQUENCE [LARGE SCALE GENOMIC DNA]</scope>
    <source>
        <strain evidence="2 3">B856</strain>
    </source>
</reference>
<sequence length="75" mass="8980">MPQKPPTTLLVRIQKDQLQKGHQLRRRNNWTTRSEKSAMQEKRREVFASPNRLMSSEPFYPVAVLSYRRVRRVLS</sequence>
<name>A0A448ZKR8_9STRA</name>
<organism evidence="2 3">
    <name type="scientific">Pseudo-nitzschia multistriata</name>
    <dbReference type="NCBI Taxonomy" id="183589"/>
    <lineage>
        <taxon>Eukaryota</taxon>
        <taxon>Sar</taxon>
        <taxon>Stramenopiles</taxon>
        <taxon>Ochrophyta</taxon>
        <taxon>Bacillariophyta</taxon>
        <taxon>Bacillariophyceae</taxon>
        <taxon>Bacillariophycidae</taxon>
        <taxon>Bacillariales</taxon>
        <taxon>Bacillariaceae</taxon>
        <taxon>Pseudo-nitzschia</taxon>
    </lineage>
</organism>
<feature type="region of interest" description="Disordered" evidence="1">
    <location>
        <begin position="16"/>
        <end position="43"/>
    </location>
</feature>
<accession>A0A448ZKR8</accession>
<evidence type="ECO:0000313" key="2">
    <source>
        <dbReference type="EMBL" id="VEU42623.1"/>
    </source>
</evidence>
<feature type="compositionally biased region" description="Basic and acidic residues" evidence="1">
    <location>
        <begin position="33"/>
        <end position="43"/>
    </location>
</feature>